<dbReference type="InterPro" id="IPR036291">
    <property type="entry name" value="NAD(P)-bd_dom_sf"/>
</dbReference>
<dbReference type="Pfam" id="PF00106">
    <property type="entry name" value="adh_short"/>
    <property type="match status" value="1"/>
</dbReference>
<dbReference type="Gene3D" id="3.40.50.720">
    <property type="entry name" value="NAD(P)-binding Rossmann-like Domain"/>
    <property type="match status" value="2"/>
</dbReference>
<accession>F3KJR4</accession>
<dbReference type="CDD" id="cd05233">
    <property type="entry name" value="SDR_c"/>
    <property type="match status" value="1"/>
</dbReference>
<reference evidence="3" key="1">
    <citation type="journal article" date="2011" name="PLoS ONE">
        <title>Genome of a low-salinity ammonia-oxidizing archaeon determined by single-cell and metagenomic analysis.</title>
        <authorList>
            <person name="Blainey P.C."/>
            <person name="Mosier A.C."/>
            <person name="Potanina A."/>
            <person name="Francis C.A."/>
            <person name="Quake S.R."/>
        </authorList>
    </citation>
    <scope>NUCLEOTIDE SEQUENCE [LARGE SCALE GENOMIC DNA]</scope>
    <source>
        <strain evidence="3">SFB1</strain>
    </source>
</reference>
<name>F3KJR4_9ARCH</name>
<keyword evidence="2" id="KW-0560">Oxidoreductase</keyword>
<dbReference type="InterPro" id="IPR002347">
    <property type="entry name" value="SDR_fam"/>
</dbReference>
<dbReference type="PANTHER" id="PTHR42760">
    <property type="entry name" value="SHORT-CHAIN DEHYDROGENASES/REDUCTASES FAMILY MEMBER"/>
    <property type="match status" value="1"/>
</dbReference>
<evidence type="ECO:0000256" key="2">
    <source>
        <dbReference type="ARBA" id="ARBA00023002"/>
    </source>
</evidence>
<dbReference type="Proteomes" id="UP000004348">
    <property type="component" value="Chromosome"/>
</dbReference>
<dbReference type="EMBL" id="AEGP01000029">
    <property type="protein sequence ID" value="EGG42541.1"/>
    <property type="molecule type" value="Genomic_DNA"/>
</dbReference>
<gene>
    <name evidence="3" type="ORF">Nlim_0722</name>
</gene>
<dbReference type="GO" id="GO:0016616">
    <property type="term" value="F:oxidoreductase activity, acting on the CH-OH group of donors, NAD or NADP as acceptor"/>
    <property type="evidence" value="ECO:0007669"/>
    <property type="project" value="TreeGrafter"/>
</dbReference>
<evidence type="ECO:0000313" key="3">
    <source>
        <dbReference type="EMBL" id="EGG42541.1"/>
    </source>
</evidence>
<dbReference type="STRING" id="886738.Nlim_0722"/>
<dbReference type="PRINTS" id="PR00081">
    <property type="entry name" value="GDHRDH"/>
</dbReference>
<organism evidence="3">
    <name type="scientific">Candidatus Nitrosarchaeum limnium SFB1</name>
    <dbReference type="NCBI Taxonomy" id="886738"/>
    <lineage>
        <taxon>Archaea</taxon>
        <taxon>Nitrososphaerota</taxon>
        <taxon>Nitrososphaeria</taxon>
        <taxon>Nitrosopumilales</taxon>
        <taxon>Nitrosopumilaceae</taxon>
        <taxon>Nitrosarchaeum</taxon>
    </lineage>
</organism>
<dbReference type="SUPFAM" id="SSF51735">
    <property type="entry name" value="NAD(P)-binding Rossmann-fold domains"/>
    <property type="match status" value="2"/>
</dbReference>
<protein>
    <submittedName>
        <fullName evidence="3">Short-chain dehydrogenase/reductase SDR</fullName>
    </submittedName>
</protein>
<comment type="similarity">
    <text evidence="1">Belongs to the short-chain dehydrogenases/reductases (SDR) family.</text>
</comment>
<proteinExistence type="inferred from homology"/>
<dbReference type="HOGENOM" id="CLU_461282_0_0_2"/>
<dbReference type="AlphaFoldDB" id="F3KJR4"/>
<sequence length="594" mass="65002">MLKFHDKVALVTGSGTGIGQAIAKKFIENGASVIILGRRKEPLEETSVILKEIIAKVNSGAFVRIFSGVDVSDEDGMNQMFDTLKKENITVDYVINNAGVSGPVTCFSNAALEEFKSTIDIHLTGTFWGSVQALRVMKENGKIVTISTFFTEERPLEQRPYRFRSPYTAAQGAKNRLVEAMSWELTDKKIISIGTNPGPVHSDRIYKTVYPKAAAEFLRVTGFEDLTPIQVEAANKELFPLLGEDEKTVKDGITKASQKLAPSIGKDVVKLATTITNLLNKIQTIAEKVQKNTSHMIADQQFLSQGQVAESVLNLCDDEIAKILNGKVIPGDRVFYPVKPHIGTTTPGVHQPNFTGRSIVFTIDATEKSDTQRVEHLAQHVIKNGGKVACFISESTPKELQEYISSKFHSHVVNIKNPDEVKKWLNTANTNLGNILAVIHITGKLPNISKLVELPRAKWQELVEKFIITPATVAQGALGQFVPGGDKDPRLYKDAKGAIMIVGPDLPVGAKVTGLQRAQVEVFRGALRPFTTTVNQELSDVLNSKIRLITVFPGSVTGSEPNNERIAQALNFLVSDIALDSSEVTFCVDESRLG</sequence>
<comment type="caution">
    <text evidence="3">The sequence shown here is derived from an EMBL/GenBank/DDBJ whole genome shotgun (WGS) entry which is preliminary data.</text>
</comment>
<evidence type="ECO:0000256" key="1">
    <source>
        <dbReference type="ARBA" id="ARBA00006484"/>
    </source>
</evidence>
<dbReference type="PANTHER" id="PTHR42760:SF133">
    <property type="entry name" value="3-OXOACYL-[ACYL-CARRIER-PROTEIN] REDUCTASE"/>
    <property type="match status" value="1"/>
</dbReference>
<dbReference type="PATRIC" id="fig|886738.10.peg.801"/>